<dbReference type="PROSITE" id="PS50847">
    <property type="entry name" value="GRAM_POS_ANCHORING"/>
    <property type="match status" value="1"/>
</dbReference>
<dbReference type="SUPFAM" id="SSF57997">
    <property type="entry name" value="Tropomyosin"/>
    <property type="match status" value="1"/>
</dbReference>
<evidence type="ECO:0000256" key="7">
    <source>
        <dbReference type="SAM" id="MobiDB-lite"/>
    </source>
</evidence>
<keyword evidence="8" id="KW-0472">Membrane</keyword>
<evidence type="ECO:0000256" key="1">
    <source>
        <dbReference type="ARBA" id="ARBA00022512"/>
    </source>
</evidence>
<keyword evidence="8" id="KW-0812">Transmembrane</keyword>
<dbReference type="AlphaFoldDB" id="A0A7X1V466"/>
<keyword evidence="3" id="KW-0732">Signal</keyword>
<feature type="compositionally biased region" description="Basic and acidic residues" evidence="7">
    <location>
        <begin position="762"/>
        <end position="778"/>
    </location>
</feature>
<accession>A0A7X1V466</accession>
<evidence type="ECO:0000256" key="2">
    <source>
        <dbReference type="ARBA" id="ARBA00022525"/>
    </source>
</evidence>
<dbReference type="Proteomes" id="UP000467560">
    <property type="component" value="Unassembled WGS sequence"/>
</dbReference>
<keyword evidence="4 6" id="KW-0175">Coiled coil</keyword>
<feature type="transmembrane region" description="Helical" evidence="8">
    <location>
        <begin position="800"/>
        <end position="819"/>
    </location>
</feature>
<keyword evidence="2" id="KW-0964">Secreted</keyword>
<dbReference type="InterPro" id="IPR019931">
    <property type="entry name" value="LPXTG_anchor"/>
</dbReference>
<dbReference type="PANTHER" id="PTHR32083">
    <property type="entry name" value="CILIA AND FLAGELLA-ASSOCIATED PROTEIN 58-RELATED"/>
    <property type="match status" value="1"/>
</dbReference>
<keyword evidence="8" id="KW-1133">Transmembrane helix</keyword>
<dbReference type="InterPro" id="IPR027607">
    <property type="entry name" value="Surf_Exclu_SEC10/PgrA"/>
</dbReference>
<proteinExistence type="predicted"/>
<dbReference type="GO" id="GO:0005856">
    <property type="term" value="C:cytoskeleton"/>
    <property type="evidence" value="ECO:0007669"/>
    <property type="project" value="TreeGrafter"/>
</dbReference>
<dbReference type="NCBIfam" id="TIGR04320">
    <property type="entry name" value="Surf_Exclu_PgrA"/>
    <property type="match status" value="1"/>
</dbReference>
<evidence type="ECO:0000313" key="11">
    <source>
        <dbReference type="Proteomes" id="UP000467560"/>
    </source>
</evidence>
<name>A0A7X1V466_STRMT</name>
<dbReference type="EMBL" id="WIJK01000011">
    <property type="protein sequence ID" value="MQQ52319.1"/>
    <property type="molecule type" value="Genomic_DNA"/>
</dbReference>
<evidence type="ECO:0000256" key="5">
    <source>
        <dbReference type="ARBA" id="ARBA00023088"/>
    </source>
</evidence>
<evidence type="ECO:0000256" key="3">
    <source>
        <dbReference type="ARBA" id="ARBA00022729"/>
    </source>
</evidence>
<keyword evidence="5" id="KW-0572">Peptidoglycan-anchor</keyword>
<feature type="coiled-coil region" evidence="6">
    <location>
        <begin position="250"/>
        <end position="284"/>
    </location>
</feature>
<keyword evidence="1" id="KW-0134">Cell wall</keyword>
<evidence type="ECO:0000256" key="8">
    <source>
        <dbReference type="SAM" id="Phobius"/>
    </source>
</evidence>
<feature type="coiled-coil region" evidence="6">
    <location>
        <begin position="594"/>
        <end position="750"/>
    </location>
</feature>
<sequence>MDKRTKWSLAAAALVTASLAKVEDVNAKELTEQGLSSQVVTEQTSTKTVEITKEQVNHAKENVKHAEQTVENARTVNDNAIQTVTELEKQVSVAKQNVQDAETNQKASDISIAEAEDKLTNAVEQVNNATMQHSVSADQVTHANQTIEVEITKLKQATEQVNEQEHIVQSAQDRVQEVEESIRHTNERELTDALTQAKTVVEQSKDAVTLAEHQVDDAKAADNKRNETINILDEKVTQATTNNVIANNTVTNKEAEVKVAEQRVQEAQQMLNEATTTLKTLTTNQVVNTLTLSDEYIKALKEDDEVTLKRINEIVGDKNEYKSNEVDKTRSVDIRNLTYDQQLELTQFAADLINQVRKQYGSPLVTITKDSLKFANTVVRRDEANGYQMDDGHDVKVINEVAHEFGLKTGKNLQFYENLFSYGFNDDDYENEYKHLGVNADQFYTKTMDEAKATIYKSLEAFLFNGYEWEHARSVVGYTNEPAYFGLAIGHGLAVGKTHFEYVEPRYIKDPSKFDTTEIKVESPTERIEQAKAEVTNAEVTLSKAKTELVEKQTELATAKEQAQATGLILADAKEALTKAKESKEQTPDAVTKLELAKDNLRKAEFEKETAEEKLKSISKTKEEKEKDLLAAKEKLSQDNNELKSRKDNLSAIEQRYNEAVKQLTDAKENFNITLNVLTEAKQELKTAQDKVTALKNGPKLLEAAKHTLNQLTHEYEKALDLQHTSELELKKAISELTNATHEYQVIKAQYDAYQATLKPSTDVKDSKDQNLKGKKETQSANQVVSYSRVARNKELPKTGSASSVLTLIGLGALSLLGVTRSKRKKEDR</sequence>
<feature type="region of interest" description="Disordered" evidence="7">
    <location>
        <begin position="762"/>
        <end position="784"/>
    </location>
</feature>
<comment type="caution">
    <text evidence="10">The sequence shown here is derived from an EMBL/GenBank/DDBJ whole genome shotgun (WGS) entry which is preliminary data.</text>
</comment>
<feature type="coiled-coil region" evidence="6">
    <location>
        <begin position="49"/>
        <end position="188"/>
    </location>
</feature>
<evidence type="ECO:0000256" key="6">
    <source>
        <dbReference type="SAM" id="Coils"/>
    </source>
</evidence>
<feature type="domain" description="Gram-positive cocci surface proteins LPxTG" evidence="9">
    <location>
        <begin position="796"/>
        <end position="829"/>
    </location>
</feature>
<evidence type="ECO:0000259" key="9">
    <source>
        <dbReference type="PROSITE" id="PS50847"/>
    </source>
</evidence>
<organism evidence="10 11">
    <name type="scientific">Streptococcus mitis</name>
    <dbReference type="NCBI Taxonomy" id="28037"/>
    <lineage>
        <taxon>Bacteria</taxon>
        <taxon>Bacillati</taxon>
        <taxon>Bacillota</taxon>
        <taxon>Bacilli</taxon>
        <taxon>Lactobacillales</taxon>
        <taxon>Streptococcaceae</taxon>
        <taxon>Streptococcus</taxon>
        <taxon>Streptococcus mitis group</taxon>
    </lineage>
</organism>
<gene>
    <name evidence="10" type="ORF">GEZ89_04970</name>
</gene>
<reference evidence="10 11" key="1">
    <citation type="submission" date="2019-10" db="EMBL/GenBank/DDBJ databases">
        <title>Streptococcus mitis of the oral and urogenital tracts.</title>
        <authorList>
            <person name="Price T."/>
            <person name="Mores C.R."/>
            <person name="Putonti C."/>
            <person name="Wolfe A.J."/>
        </authorList>
    </citation>
    <scope>NUCLEOTIDE SEQUENCE [LARGE SCALE GENOMIC DNA]</scope>
    <source>
        <strain evidence="10 11">SM16</strain>
    </source>
</reference>
<evidence type="ECO:0000313" key="10">
    <source>
        <dbReference type="EMBL" id="MQQ52319.1"/>
    </source>
</evidence>
<dbReference type="Pfam" id="PF00746">
    <property type="entry name" value="Gram_pos_anchor"/>
    <property type="match status" value="1"/>
</dbReference>
<dbReference type="RefSeq" id="WP_153225170.1">
    <property type="nucleotide sequence ID" value="NZ_WIJK01000011.1"/>
</dbReference>
<dbReference type="NCBIfam" id="TIGR01167">
    <property type="entry name" value="LPXTG_anchor"/>
    <property type="match status" value="1"/>
</dbReference>
<evidence type="ECO:0000256" key="4">
    <source>
        <dbReference type="ARBA" id="ARBA00023054"/>
    </source>
</evidence>
<feature type="coiled-coil region" evidence="6">
    <location>
        <begin position="528"/>
        <end position="562"/>
    </location>
</feature>
<protein>
    <submittedName>
        <fullName evidence="10">SEC10/PgrA surface exclusion domain-containing protein</fullName>
    </submittedName>
</protein>
<dbReference type="PANTHER" id="PTHR32083:SF0">
    <property type="entry name" value="CILIA AND FLAGELLA-ASSOCIATED PROTEIN 58"/>
    <property type="match status" value="1"/>
</dbReference>